<evidence type="ECO:0000256" key="3">
    <source>
        <dbReference type="SAM" id="MobiDB-lite"/>
    </source>
</evidence>
<reference evidence="5" key="2">
    <citation type="journal article" date="2023" name="Plants (Basel)">
        <title>Annotation of the Turnera subulata (Passifloraceae) Draft Genome Reveals the S-Locus Evolved after the Divergence of Turneroideae from Passifloroideae in a Stepwise Manner.</title>
        <authorList>
            <person name="Henning P.M."/>
            <person name="Roalson E.H."/>
            <person name="Mir W."/>
            <person name="McCubbin A.G."/>
            <person name="Shore J.S."/>
        </authorList>
    </citation>
    <scope>NUCLEOTIDE SEQUENCE</scope>
    <source>
        <strain evidence="5">F60SS</strain>
    </source>
</reference>
<dbReference type="PROSITE" id="PS50104">
    <property type="entry name" value="TIR"/>
    <property type="match status" value="1"/>
</dbReference>
<sequence length="519" mass="59186">MVSFSWATSSEVKHDVFLSYRGVDTGDNFKSHLYAALLGKSIPTFKDSDLCKGADISPSLVKAIEESKLSVIIFSDKYASSTWCLDEAVKIMECKRLKGQIVIPVFYRVTPSQVRYQTGSYGEAFAKHQRRLKNEKDRVQSWRDALKQAANLSGWDSLVTRPESELIERIVTDILTKLKGVSQKYTGNLLGINSRIKQNESSLRIQPPVDLTDIESNLMDNVNSKSTSNGVKEIDTPQLKKEDGGPKRLSEKFDDNKENKKVEENKPREDTIALRIILDCEDCISKIKKIIRKIEGTEIVTLDPDNNLVVVRGSTMDAKHLAPYIKQKFKRSVEVIPDKKMEHKKTEEQEDKDGCSWRTEAAARGRGEEKKDCKEGEPNLDVEKQLCDERKARDEETNDAQENDTKPTVKKYGNEEPEDGQENDTRPTAKEDGQENDTKRTVKEVRNEEKNDGEIREPKATDVKEGYNGIKDDKEGNVKARKMEHYHTYTMEAPYYNPGRTWNMQLIQFIFNSDEADPT</sequence>
<feature type="compositionally biased region" description="Basic and acidic residues" evidence="3">
    <location>
        <begin position="340"/>
        <end position="395"/>
    </location>
</feature>
<evidence type="ECO:0000256" key="2">
    <source>
        <dbReference type="SAM" id="Coils"/>
    </source>
</evidence>
<dbReference type="PANTHER" id="PTHR32009">
    <property type="entry name" value="TMV RESISTANCE PROTEIN N-LIKE"/>
    <property type="match status" value="1"/>
</dbReference>
<evidence type="ECO:0000313" key="6">
    <source>
        <dbReference type="Proteomes" id="UP001141552"/>
    </source>
</evidence>
<dbReference type="SMART" id="SM00255">
    <property type="entry name" value="TIR"/>
    <property type="match status" value="1"/>
</dbReference>
<dbReference type="InterPro" id="IPR035897">
    <property type="entry name" value="Toll_tir_struct_dom_sf"/>
</dbReference>
<proteinExistence type="predicted"/>
<feature type="domain" description="TIR" evidence="4">
    <location>
        <begin position="12"/>
        <end position="178"/>
    </location>
</feature>
<keyword evidence="1" id="KW-0520">NAD</keyword>
<dbReference type="EMBL" id="JAKUCV010003859">
    <property type="protein sequence ID" value="KAJ4837341.1"/>
    <property type="molecule type" value="Genomic_DNA"/>
</dbReference>
<dbReference type="Gene3D" id="3.40.50.10140">
    <property type="entry name" value="Toll/interleukin-1 receptor homology (TIR) domain"/>
    <property type="match status" value="1"/>
</dbReference>
<accession>A0A9Q0FTI1</accession>
<dbReference type="SUPFAM" id="SSF52200">
    <property type="entry name" value="Toll/Interleukin receptor TIR domain"/>
    <property type="match status" value="1"/>
</dbReference>
<dbReference type="PANTHER" id="PTHR32009:SF155">
    <property type="entry name" value="DISEASE RESISTANCE PROTEIN (TIR-NBS-LRR CLASS)"/>
    <property type="match status" value="1"/>
</dbReference>
<feature type="coiled-coil region" evidence="2">
    <location>
        <begin position="125"/>
        <end position="152"/>
    </location>
</feature>
<protein>
    <recommendedName>
        <fullName evidence="4">TIR domain-containing protein</fullName>
    </recommendedName>
</protein>
<keyword evidence="6" id="KW-1185">Reference proteome</keyword>
<dbReference type="GO" id="GO:0007165">
    <property type="term" value="P:signal transduction"/>
    <property type="evidence" value="ECO:0007669"/>
    <property type="project" value="InterPro"/>
</dbReference>
<evidence type="ECO:0000256" key="1">
    <source>
        <dbReference type="ARBA" id="ARBA00023027"/>
    </source>
</evidence>
<comment type="caution">
    <text evidence="5">The sequence shown here is derived from an EMBL/GenBank/DDBJ whole genome shotgun (WGS) entry which is preliminary data.</text>
</comment>
<dbReference type="OrthoDB" id="6160824at2759"/>
<organism evidence="5 6">
    <name type="scientific">Turnera subulata</name>
    <dbReference type="NCBI Taxonomy" id="218843"/>
    <lineage>
        <taxon>Eukaryota</taxon>
        <taxon>Viridiplantae</taxon>
        <taxon>Streptophyta</taxon>
        <taxon>Embryophyta</taxon>
        <taxon>Tracheophyta</taxon>
        <taxon>Spermatophyta</taxon>
        <taxon>Magnoliopsida</taxon>
        <taxon>eudicotyledons</taxon>
        <taxon>Gunneridae</taxon>
        <taxon>Pentapetalae</taxon>
        <taxon>rosids</taxon>
        <taxon>fabids</taxon>
        <taxon>Malpighiales</taxon>
        <taxon>Passifloraceae</taxon>
        <taxon>Turnera</taxon>
    </lineage>
</organism>
<gene>
    <name evidence="5" type="ORF">Tsubulata_032552</name>
</gene>
<feature type="compositionally biased region" description="Basic and acidic residues" evidence="3">
    <location>
        <begin position="232"/>
        <end position="264"/>
    </location>
</feature>
<dbReference type="AlphaFoldDB" id="A0A9Q0FTI1"/>
<evidence type="ECO:0000313" key="5">
    <source>
        <dbReference type="EMBL" id="KAJ4837341.1"/>
    </source>
</evidence>
<dbReference type="InterPro" id="IPR036163">
    <property type="entry name" value="HMA_dom_sf"/>
</dbReference>
<dbReference type="GO" id="GO:0046872">
    <property type="term" value="F:metal ion binding"/>
    <property type="evidence" value="ECO:0007669"/>
    <property type="project" value="InterPro"/>
</dbReference>
<dbReference type="Proteomes" id="UP001141552">
    <property type="component" value="Unassembled WGS sequence"/>
</dbReference>
<dbReference type="FunFam" id="3.40.50.10140:FF:000007">
    <property type="entry name" value="Disease resistance protein (TIR-NBS-LRR class)"/>
    <property type="match status" value="1"/>
</dbReference>
<dbReference type="InterPro" id="IPR000157">
    <property type="entry name" value="TIR_dom"/>
</dbReference>
<keyword evidence="2" id="KW-0175">Coiled coil</keyword>
<dbReference type="Gene3D" id="3.30.70.100">
    <property type="match status" value="1"/>
</dbReference>
<feature type="compositionally biased region" description="Polar residues" evidence="3">
    <location>
        <begin position="220"/>
        <end position="230"/>
    </location>
</feature>
<feature type="region of interest" description="Disordered" evidence="3">
    <location>
        <begin position="340"/>
        <end position="478"/>
    </location>
</feature>
<reference evidence="5" key="1">
    <citation type="submission" date="2022-02" db="EMBL/GenBank/DDBJ databases">
        <authorList>
            <person name="Henning P.M."/>
            <person name="McCubbin A.G."/>
            <person name="Shore J.S."/>
        </authorList>
    </citation>
    <scope>NUCLEOTIDE SEQUENCE</scope>
    <source>
        <strain evidence="5">F60SS</strain>
        <tissue evidence="5">Leaves</tissue>
    </source>
</reference>
<feature type="compositionally biased region" description="Basic and acidic residues" evidence="3">
    <location>
        <begin position="423"/>
        <end position="478"/>
    </location>
</feature>
<evidence type="ECO:0000259" key="4">
    <source>
        <dbReference type="PROSITE" id="PS50104"/>
    </source>
</evidence>
<dbReference type="SUPFAM" id="SSF55008">
    <property type="entry name" value="HMA, heavy metal-associated domain"/>
    <property type="match status" value="1"/>
</dbReference>
<name>A0A9Q0FTI1_9ROSI</name>
<feature type="region of interest" description="Disordered" evidence="3">
    <location>
        <begin position="220"/>
        <end position="264"/>
    </location>
</feature>
<dbReference type="Pfam" id="PF01582">
    <property type="entry name" value="TIR"/>
    <property type="match status" value="1"/>
</dbReference>